<comment type="subcellular location">
    <subcellularLocation>
        <location evidence="1">Cytoplasm</location>
    </subcellularLocation>
</comment>
<evidence type="ECO:0000313" key="13">
    <source>
        <dbReference type="EMBL" id="CDW72343.1"/>
    </source>
</evidence>
<evidence type="ECO:0000259" key="12">
    <source>
        <dbReference type="SMART" id="SM01263"/>
    </source>
</evidence>
<evidence type="ECO:0000256" key="9">
    <source>
        <dbReference type="PIRSR" id="PIRSR634015-1"/>
    </source>
</evidence>
<dbReference type="Gene3D" id="3.30.2010.30">
    <property type="match status" value="1"/>
</dbReference>
<evidence type="ECO:0000256" key="4">
    <source>
        <dbReference type="ARBA" id="ARBA00022670"/>
    </source>
</evidence>
<comment type="cofactor">
    <cofactor evidence="11">
        <name>Zn(2+)</name>
        <dbReference type="ChEBI" id="CHEBI:29105"/>
    </cofactor>
    <text evidence="11">Binds 1 zinc ion per subunit.</text>
</comment>
<keyword evidence="4" id="KW-0645">Protease</keyword>
<dbReference type="SUPFAM" id="SSF63737">
    <property type="entry name" value="Leukotriene A4 hydrolase N-terminal domain"/>
    <property type="match status" value="1"/>
</dbReference>
<keyword evidence="14" id="KW-1185">Reference proteome</keyword>
<dbReference type="FunFam" id="3.30.2010.30:FF:000001">
    <property type="entry name" value="Leukotriene A(4) hydrolase"/>
    <property type="match status" value="1"/>
</dbReference>
<feature type="binding site" evidence="11">
    <location>
        <position position="306"/>
    </location>
    <ligand>
        <name>Zn(2+)</name>
        <dbReference type="ChEBI" id="CHEBI:29105"/>
        <note>catalytic</note>
    </ligand>
</feature>
<dbReference type="GO" id="GO:0005829">
    <property type="term" value="C:cytosol"/>
    <property type="evidence" value="ECO:0007669"/>
    <property type="project" value="TreeGrafter"/>
</dbReference>
<dbReference type="PANTHER" id="PTHR45726">
    <property type="entry name" value="LEUKOTRIENE A-4 HYDROLASE"/>
    <property type="match status" value="1"/>
</dbReference>
<dbReference type="PANTHER" id="PTHR45726:SF3">
    <property type="entry name" value="LEUKOTRIENE A-4 HYDROLASE"/>
    <property type="match status" value="1"/>
</dbReference>
<dbReference type="Gene3D" id="1.25.40.320">
    <property type="entry name" value="Peptidase M1, leukotriene A4 hydrolase/aminopeptidase C-terminal domain"/>
    <property type="match status" value="1"/>
</dbReference>
<dbReference type="InterPro" id="IPR015211">
    <property type="entry name" value="Peptidase_M1_C"/>
</dbReference>
<sequence length="656" mass="75024">MDPSSFSNADKIATTNFQLDVTVDFDKSSISGTNTLTFQVLFDGVTEIVLDYQGLDISLCEVMGQDGKFNQVETDTHFDNNLGSAIKLYLTDSNQQIKLIYNLEVITGQSVVARITYATNKDSQAINWLTEEQTTTKKLKYLFTQCEPIHCRSVAPLQDTPSIKTTYSANVRVKDPYVVKMSAEETDPTKNTDGTTTYHFNQAIKIPSYLLAMAVGNIQYQKIGDRTGVISEPGENALDKYVVELKDLETLLDETEKWLTKYIWGKYTILILPASFPFGGMENPLLTFASPTIIVGDGSQVYVATHEIAHSWTGNDVTCRDWSNMWLNEGFTVFEERKVSEILHKDEPDFALLEAQLGNVDLWVDIMNYGVDNSYSSLYPQLNGHSPDDSFSELPYEKGFQFLTYLESLMKTKDDFQDFIRAYILNHQQQSITYLELKAFFESYVTTKYGAATAQGIFAKIDWDSWINKAGKNPKEWNIDFTTDSQRKFEKLADDYIDTGARPANYKDYVDTKDPQLKVIFLNRLTARQNELTSSLMSLIDSDLNCTWDKNPEIGQRWLPLAITMKYEYAYNGDDSGAHYYISWQGRMKYINPIYQQLVRYGRRDLAYKWFKQYQNFYHPLAIAGLKKIIFASATEEENLMLQRAEKAVNLGLIKL</sequence>
<dbReference type="InterPro" id="IPR045357">
    <property type="entry name" value="Aminopeptidase_N-like_N"/>
</dbReference>
<reference evidence="13 14" key="1">
    <citation type="submission" date="2014-06" db="EMBL/GenBank/DDBJ databases">
        <authorList>
            <person name="Swart Estienne"/>
        </authorList>
    </citation>
    <scope>NUCLEOTIDE SEQUENCE [LARGE SCALE GENOMIC DNA]</scope>
    <source>
        <strain evidence="13 14">130c</strain>
    </source>
</reference>
<proteinExistence type="inferred from homology"/>
<dbReference type="InterPro" id="IPR016024">
    <property type="entry name" value="ARM-type_fold"/>
</dbReference>
<feature type="binding site" evidence="11">
    <location>
        <position position="329"/>
    </location>
    <ligand>
        <name>Zn(2+)</name>
        <dbReference type="ChEBI" id="CHEBI:29105"/>
        <note>catalytic</note>
    </ligand>
</feature>
<dbReference type="InterPro" id="IPR042097">
    <property type="entry name" value="Aminopeptidase_N-like_N_sf"/>
</dbReference>
<dbReference type="OMA" id="NFYHPLA"/>
<dbReference type="Gene3D" id="1.10.390.10">
    <property type="entry name" value="Neutral Protease Domain 2"/>
    <property type="match status" value="1"/>
</dbReference>
<evidence type="ECO:0000256" key="5">
    <source>
        <dbReference type="ARBA" id="ARBA00022723"/>
    </source>
</evidence>
<organism evidence="13 14">
    <name type="scientific">Stylonychia lemnae</name>
    <name type="common">Ciliate</name>
    <dbReference type="NCBI Taxonomy" id="5949"/>
    <lineage>
        <taxon>Eukaryota</taxon>
        <taxon>Sar</taxon>
        <taxon>Alveolata</taxon>
        <taxon>Ciliophora</taxon>
        <taxon>Intramacronucleata</taxon>
        <taxon>Spirotrichea</taxon>
        <taxon>Stichotrichia</taxon>
        <taxon>Sporadotrichida</taxon>
        <taxon>Oxytrichidae</taxon>
        <taxon>Stylonychinae</taxon>
        <taxon>Stylonychia</taxon>
    </lineage>
</organism>
<name>A0A077ZR08_STYLE</name>
<keyword evidence="3" id="KW-0963">Cytoplasm</keyword>
<dbReference type="CDD" id="cd09599">
    <property type="entry name" value="M1_LTA4H"/>
    <property type="match status" value="1"/>
</dbReference>
<keyword evidence="5 11" id="KW-0479">Metal-binding</keyword>
<keyword evidence="7 11" id="KW-0862">Zinc</keyword>
<dbReference type="EMBL" id="CCKQ01001238">
    <property type="protein sequence ID" value="CDW72343.1"/>
    <property type="molecule type" value="Genomic_DNA"/>
</dbReference>
<dbReference type="GO" id="GO:0006508">
    <property type="term" value="P:proteolysis"/>
    <property type="evidence" value="ECO:0007669"/>
    <property type="project" value="UniProtKB-KW"/>
</dbReference>
<dbReference type="InterPro" id="IPR038502">
    <property type="entry name" value="M1_LTA-4_hydro/amino_C_sf"/>
</dbReference>
<dbReference type="InterPro" id="IPR027268">
    <property type="entry name" value="Peptidase_M4/M1_CTD_sf"/>
</dbReference>
<dbReference type="SMART" id="SM01263">
    <property type="entry name" value="Leuk-A4-hydro_C"/>
    <property type="match status" value="1"/>
</dbReference>
<dbReference type="AlphaFoldDB" id="A0A077ZR08"/>
<dbReference type="InterPro" id="IPR034015">
    <property type="entry name" value="M1_LTA4H"/>
</dbReference>
<dbReference type="OrthoDB" id="10031169at2759"/>
<evidence type="ECO:0000256" key="10">
    <source>
        <dbReference type="PIRSR" id="PIRSR634015-2"/>
    </source>
</evidence>
<dbReference type="Pfam" id="PF01433">
    <property type="entry name" value="Peptidase_M1"/>
    <property type="match status" value="1"/>
</dbReference>
<feature type="domain" description="Peptidase M1 leukotriene A4 hydrolase/aminopeptidase C-terminal" evidence="12">
    <location>
        <begin position="491"/>
        <end position="630"/>
    </location>
</feature>
<dbReference type="SUPFAM" id="SSF55486">
    <property type="entry name" value="Metalloproteases ('zincins'), catalytic domain"/>
    <property type="match status" value="1"/>
</dbReference>
<feature type="binding site" evidence="10">
    <location>
        <begin position="145"/>
        <end position="147"/>
    </location>
    <ligand>
        <name>a peptide</name>
        <dbReference type="ChEBI" id="CHEBI:60466"/>
    </ligand>
</feature>
<dbReference type="PRINTS" id="PR00756">
    <property type="entry name" value="ALADIPTASE"/>
</dbReference>
<evidence type="ECO:0000256" key="3">
    <source>
        <dbReference type="ARBA" id="ARBA00022490"/>
    </source>
</evidence>
<evidence type="ECO:0000256" key="7">
    <source>
        <dbReference type="ARBA" id="ARBA00022833"/>
    </source>
</evidence>
<dbReference type="GO" id="GO:0008237">
    <property type="term" value="F:metallopeptidase activity"/>
    <property type="evidence" value="ECO:0007669"/>
    <property type="project" value="UniProtKB-KW"/>
</dbReference>
<protein>
    <submittedName>
        <fullName evidence="13">Peptidase family m1 containing protein</fullName>
    </submittedName>
</protein>
<dbReference type="InParanoid" id="A0A077ZR08"/>
<gene>
    <name evidence="13" type="primary">Contig7186.g7693</name>
    <name evidence="13" type="ORF">STYLEM_1302</name>
</gene>
<feature type="active site" description="Proton donor" evidence="9">
    <location>
        <position position="396"/>
    </location>
</feature>
<evidence type="ECO:0000313" key="14">
    <source>
        <dbReference type="Proteomes" id="UP000039865"/>
    </source>
</evidence>
<dbReference type="Proteomes" id="UP000039865">
    <property type="component" value="Unassembled WGS sequence"/>
</dbReference>
<evidence type="ECO:0000256" key="8">
    <source>
        <dbReference type="ARBA" id="ARBA00023049"/>
    </source>
</evidence>
<dbReference type="Pfam" id="PF09127">
    <property type="entry name" value="Leuk-A4-hydro_C"/>
    <property type="match status" value="1"/>
</dbReference>
<dbReference type="SUPFAM" id="SSF48371">
    <property type="entry name" value="ARM repeat"/>
    <property type="match status" value="1"/>
</dbReference>
<keyword evidence="8" id="KW-0482">Metalloprotease</keyword>
<dbReference type="Gene3D" id="2.60.40.1730">
    <property type="entry name" value="tricorn interacting facor f3 domain"/>
    <property type="match status" value="1"/>
</dbReference>
<feature type="active site" description="Proton acceptor" evidence="9">
    <location>
        <position position="307"/>
    </location>
</feature>
<evidence type="ECO:0000256" key="1">
    <source>
        <dbReference type="ARBA" id="ARBA00004496"/>
    </source>
</evidence>
<dbReference type="InterPro" id="IPR049980">
    <property type="entry name" value="LTA4H_cat"/>
</dbReference>
<dbReference type="InterPro" id="IPR001930">
    <property type="entry name" value="Peptidase_M1"/>
</dbReference>
<evidence type="ECO:0000256" key="11">
    <source>
        <dbReference type="PIRSR" id="PIRSR634015-3"/>
    </source>
</evidence>
<feature type="binding site" evidence="10">
    <location>
        <begin position="587"/>
        <end position="589"/>
    </location>
    <ligand>
        <name>a peptide</name>
        <dbReference type="ChEBI" id="CHEBI:60466"/>
    </ligand>
</feature>
<keyword evidence="6" id="KW-0378">Hydrolase</keyword>
<evidence type="ECO:0000256" key="2">
    <source>
        <dbReference type="ARBA" id="ARBA00010136"/>
    </source>
</evidence>
<accession>A0A077ZR08</accession>
<feature type="binding site" evidence="11">
    <location>
        <position position="310"/>
    </location>
    <ligand>
        <name>Zn(2+)</name>
        <dbReference type="ChEBI" id="CHEBI:29105"/>
        <note>catalytic</note>
    </ligand>
</feature>
<comment type="similarity">
    <text evidence="2">Belongs to the peptidase M1 family.</text>
</comment>
<dbReference type="InterPro" id="IPR014782">
    <property type="entry name" value="Peptidase_M1_dom"/>
</dbReference>
<evidence type="ECO:0000256" key="6">
    <source>
        <dbReference type="ARBA" id="ARBA00022801"/>
    </source>
</evidence>
<feature type="binding site" evidence="10">
    <location>
        <begin position="277"/>
        <end position="282"/>
    </location>
    <ligand>
        <name>a peptide</name>
        <dbReference type="ChEBI" id="CHEBI:60466"/>
    </ligand>
</feature>
<dbReference type="GO" id="GO:0008270">
    <property type="term" value="F:zinc ion binding"/>
    <property type="evidence" value="ECO:0007669"/>
    <property type="project" value="InterPro"/>
</dbReference>
<dbReference type="Pfam" id="PF17900">
    <property type="entry name" value="Peptidase_M1_N"/>
    <property type="match status" value="1"/>
</dbReference>